<dbReference type="PANTHER" id="PTHR42853">
    <property type="entry name" value="ACETYL-COENZYME A CARBOXYLASE CARBOXYL TRANSFERASE SUBUNIT ALPHA"/>
    <property type="match status" value="1"/>
</dbReference>
<dbReference type="EMBL" id="DSFP01000027">
    <property type="protein sequence ID" value="HEW45479.1"/>
    <property type="molecule type" value="Genomic_DNA"/>
</dbReference>
<dbReference type="GO" id="GO:0009317">
    <property type="term" value="C:acetyl-CoA carboxylase complex"/>
    <property type="evidence" value="ECO:0007669"/>
    <property type="project" value="InterPro"/>
</dbReference>
<comment type="caution">
    <text evidence="13">The sequence shown here is derived from an EMBL/GenBank/DDBJ whole genome shotgun (WGS) entry which is preliminary data.</text>
</comment>
<comment type="catalytic activity">
    <reaction evidence="9 10">
        <text>N(6)-carboxybiotinyl-L-lysyl-[protein] + acetyl-CoA = N(6)-biotinyl-L-lysyl-[protein] + malonyl-CoA</text>
        <dbReference type="Rhea" id="RHEA:54728"/>
        <dbReference type="Rhea" id="RHEA-COMP:10505"/>
        <dbReference type="Rhea" id="RHEA-COMP:10506"/>
        <dbReference type="ChEBI" id="CHEBI:57288"/>
        <dbReference type="ChEBI" id="CHEBI:57384"/>
        <dbReference type="ChEBI" id="CHEBI:83144"/>
        <dbReference type="ChEBI" id="CHEBI:83145"/>
        <dbReference type="EC" id="2.1.3.15"/>
    </reaction>
</comment>
<dbReference type="NCBIfam" id="NF041504">
    <property type="entry name" value="AccA_sub"/>
    <property type="match status" value="1"/>
</dbReference>
<dbReference type="Pfam" id="PF03255">
    <property type="entry name" value="ACCA"/>
    <property type="match status" value="1"/>
</dbReference>
<feature type="coiled-coil region" evidence="11">
    <location>
        <begin position="2"/>
        <end position="47"/>
    </location>
</feature>
<evidence type="ECO:0000256" key="4">
    <source>
        <dbReference type="ARBA" id="ARBA00022741"/>
    </source>
</evidence>
<dbReference type="PROSITE" id="PS50989">
    <property type="entry name" value="COA_CT_CTER"/>
    <property type="match status" value="1"/>
</dbReference>
<evidence type="ECO:0000256" key="3">
    <source>
        <dbReference type="ARBA" id="ARBA00022679"/>
    </source>
</evidence>
<dbReference type="InterPro" id="IPR001095">
    <property type="entry name" value="Acetyl_CoA_COase_a_su"/>
</dbReference>
<evidence type="ECO:0000313" key="13">
    <source>
        <dbReference type="EMBL" id="HEW45479.1"/>
    </source>
</evidence>
<evidence type="ECO:0000256" key="8">
    <source>
        <dbReference type="ARBA" id="ARBA00023160"/>
    </source>
</evidence>
<dbReference type="UniPathway" id="UPA00655">
    <property type="reaction ID" value="UER00711"/>
</dbReference>
<organism evidence="13">
    <name type="scientific">Hydrogenobacter sp</name>
    <dbReference type="NCBI Taxonomy" id="2152829"/>
    <lineage>
        <taxon>Bacteria</taxon>
        <taxon>Pseudomonadati</taxon>
        <taxon>Aquificota</taxon>
        <taxon>Aquificia</taxon>
        <taxon>Aquificales</taxon>
        <taxon>Aquificaceae</taxon>
        <taxon>Hydrogenobacter</taxon>
    </lineage>
</organism>
<keyword evidence="8 10" id="KW-0275">Fatty acid biosynthesis</keyword>
<comment type="subcellular location">
    <subcellularLocation>
        <location evidence="10">Cytoplasm</location>
    </subcellularLocation>
</comment>
<accession>A0A7C2V9F2</accession>
<keyword evidence="4 10" id="KW-0547">Nucleotide-binding</keyword>
<keyword evidence="6 10" id="KW-0067">ATP-binding</keyword>
<dbReference type="PRINTS" id="PR01069">
    <property type="entry name" value="ACCCTRFRASEA"/>
</dbReference>
<dbReference type="NCBIfam" id="TIGR00513">
    <property type="entry name" value="accA"/>
    <property type="match status" value="1"/>
</dbReference>
<evidence type="ECO:0000256" key="7">
    <source>
        <dbReference type="ARBA" id="ARBA00023098"/>
    </source>
</evidence>
<dbReference type="GO" id="GO:2001295">
    <property type="term" value="P:malonyl-CoA biosynthetic process"/>
    <property type="evidence" value="ECO:0007669"/>
    <property type="project" value="UniProtKB-UniRule"/>
</dbReference>
<dbReference type="EC" id="2.1.3.15" evidence="10"/>
<dbReference type="NCBIfam" id="NF004344">
    <property type="entry name" value="PRK05724.1"/>
    <property type="match status" value="1"/>
</dbReference>
<keyword evidence="2 10" id="KW-0444">Lipid biosynthesis</keyword>
<evidence type="ECO:0000256" key="5">
    <source>
        <dbReference type="ARBA" id="ARBA00022832"/>
    </source>
</evidence>
<evidence type="ECO:0000256" key="9">
    <source>
        <dbReference type="ARBA" id="ARBA00049152"/>
    </source>
</evidence>
<comment type="subunit">
    <text evidence="10">Acetyl-CoA carboxylase is a heterohexamer composed of biotin carboxyl carrier protein (AccB), biotin carboxylase (AccC) and two subunits each of ACCase subunit alpha (AccA) and ACCase subunit beta (AccD).</text>
</comment>
<dbReference type="PANTHER" id="PTHR42853:SF3">
    <property type="entry name" value="ACETYL-COENZYME A CARBOXYLASE CARBOXYL TRANSFERASE SUBUNIT ALPHA, CHLOROPLASTIC"/>
    <property type="match status" value="1"/>
</dbReference>
<dbReference type="Gene3D" id="3.90.226.10">
    <property type="entry name" value="2-enoyl-CoA Hydratase, Chain A, domain 1"/>
    <property type="match status" value="1"/>
</dbReference>
<dbReference type="InterPro" id="IPR011763">
    <property type="entry name" value="COA_CT_C"/>
</dbReference>
<dbReference type="GO" id="GO:0016743">
    <property type="term" value="F:carboxyl- or carbamoyltransferase activity"/>
    <property type="evidence" value="ECO:0007669"/>
    <property type="project" value="UniProtKB-UniRule"/>
</dbReference>
<evidence type="ECO:0000256" key="11">
    <source>
        <dbReference type="SAM" id="Coils"/>
    </source>
</evidence>
<dbReference type="GO" id="GO:0003989">
    <property type="term" value="F:acetyl-CoA carboxylase activity"/>
    <property type="evidence" value="ECO:0007669"/>
    <property type="project" value="InterPro"/>
</dbReference>
<keyword evidence="3 10" id="KW-0808">Transferase</keyword>
<gene>
    <name evidence="10" type="primary">accA</name>
    <name evidence="13" type="ORF">ENO47_02235</name>
</gene>
<evidence type="ECO:0000259" key="12">
    <source>
        <dbReference type="PROSITE" id="PS50989"/>
    </source>
</evidence>
<dbReference type="SUPFAM" id="SSF52096">
    <property type="entry name" value="ClpP/crotonase"/>
    <property type="match status" value="1"/>
</dbReference>
<sequence>MFLDFEKDLQELYQKIEQLKRLYALGEREKEKELRKLQREFKKEAKETYSKLDPWERVLLARHPQRPHTMDYINLIFKNFVELHGDRYFGDDKAIMAGFAYFDHMPVALIGQEKGRTTKEKMERNFGMPHPEGYRKAIRVAELAEKYGMPVITFIDTPGAYPGIGAEERGQSRAIAQSLYIFGYLKVPTIAVIIGEGGSGGALALGVANRVLMLENAIYSVISPEGCAAILWKDQSKVKEASKALKLTAPDLLKLGVIDQIVPEPFGASHWDYKRSARLLKFFLRRHLKDLLRLKPEEIVEDRIKKFERMGAFVEV</sequence>
<evidence type="ECO:0000256" key="1">
    <source>
        <dbReference type="ARBA" id="ARBA00004956"/>
    </source>
</evidence>
<dbReference type="AlphaFoldDB" id="A0A7C2V9F2"/>
<evidence type="ECO:0000256" key="10">
    <source>
        <dbReference type="HAMAP-Rule" id="MF_00823"/>
    </source>
</evidence>
<comment type="function">
    <text evidence="10">Component of the acetyl coenzyme A carboxylase (ACC) complex. First, biotin carboxylase catalyzes the carboxylation of biotin on its carrier protein (BCCP) and then the CO(2) group is transferred by the carboxyltransferase to acetyl-CoA to form malonyl-CoA.</text>
</comment>
<keyword evidence="7 10" id="KW-0443">Lipid metabolism</keyword>
<dbReference type="InterPro" id="IPR029045">
    <property type="entry name" value="ClpP/crotonase-like_dom_sf"/>
</dbReference>
<evidence type="ECO:0000256" key="2">
    <source>
        <dbReference type="ARBA" id="ARBA00022516"/>
    </source>
</evidence>
<comment type="similarity">
    <text evidence="10">Belongs to the AccA family.</text>
</comment>
<proteinExistence type="inferred from homology"/>
<dbReference type="GO" id="GO:0006633">
    <property type="term" value="P:fatty acid biosynthetic process"/>
    <property type="evidence" value="ECO:0007669"/>
    <property type="project" value="UniProtKB-KW"/>
</dbReference>
<reference evidence="13" key="1">
    <citation type="journal article" date="2020" name="mSystems">
        <title>Genome- and Community-Level Interaction Insights into Carbon Utilization and Element Cycling Functions of Hydrothermarchaeota in Hydrothermal Sediment.</title>
        <authorList>
            <person name="Zhou Z."/>
            <person name="Liu Y."/>
            <person name="Xu W."/>
            <person name="Pan J."/>
            <person name="Luo Z.H."/>
            <person name="Li M."/>
        </authorList>
    </citation>
    <scope>NUCLEOTIDE SEQUENCE [LARGE SCALE GENOMIC DNA]</scope>
    <source>
        <strain evidence="13">SpSt-132</strain>
    </source>
</reference>
<dbReference type="GO" id="GO:0005524">
    <property type="term" value="F:ATP binding"/>
    <property type="evidence" value="ECO:0007669"/>
    <property type="project" value="UniProtKB-KW"/>
</dbReference>
<comment type="pathway">
    <text evidence="1 10">Lipid metabolism; malonyl-CoA biosynthesis; malonyl-CoA from acetyl-CoA: step 1/1.</text>
</comment>
<keyword evidence="11" id="KW-0175">Coiled coil</keyword>
<protein>
    <recommendedName>
        <fullName evidence="10">Acetyl-coenzyme A carboxylase carboxyl transferase subunit alpha</fullName>
        <shortName evidence="10">ACCase subunit alpha</shortName>
        <shortName evidence="10">Acetyl-CoA carboxylase carboxyltransferase subunit alpha</shortName>
        <ecNumber evidence="10">2.1.3.15</ecNumber>
    </recommendedName>
</protein>
<keyword evidence="10" id="KW-0963">Cytoplasm</keyword>
<keyword evidence="5 10" id="KW-0276">Fatty acid metabolism</keyword>
<keyword evidence="13" id="KW-0436">Ligase</keyword>
<evidence type="ECO:0000256" key="6">
    <source>
        <dbReference type="ARBA" id="ARBA00022840"/>
    </source>
</evidence>
<name>A0A7C2V9F2_9AQUI</name>
<feature type="domain" description="CoA carboxyltransferase C-terminal" evidence="12">
    <location>
        <begin position="29"/>
        <end position="290"/>
    </location>
</feature>
<dbReference type="HAMAP" id="MF_00823">
    <property type="entry name" value="AcetylCoA_CT_alpha"/>
    <property type="match status" value="1"/>
</dbReference>